<reference evidence="2 3" key="1">
    <citation type="submission" date="2019-05" db="EMBL/GenBank/DDBJ databases">
        <title>Another draft genome of Portunus trituberculatus and its Hox gene families provides insights of decapod evolution.</title>
        <authorList>
            <person name="Jeong J.-H."/>
            <person name="Song I."/>
            <person name="Kim S."/>
            <person name="Choi T."/>
            <person name="Kim D."/>
            <person name="Ryu S."/>
            <person name="Kim W."/>
        </authorList>
    </citation>
    <scope>NUCLEOTIDE SEQUENCE [LARGE SCALE GENOMIC DNA]</scope>
    <source>
        <tissue evidence="2">Muscle</tissue>
    </source>
</reference>
<feature type="compositionally biased region" description="Basic and acidic residues" evidence="1">
    <location>
        <begin position="89"/>
        <end position="99"/>
    </location>
</feature>
<dbReference type="AlphaFoldDB" id="A0A5B7FU40"/>
<evidence type="ECO:0000256" key="1">
    <source>
        <dbReference type="SAM" id="MobiDB-lite"/>
    </source>
</evidence>
<organism evidence="2 3">
    <name type="scientific">Portunus trituberculatus</name>
    <name type="common">Swimming crab</name>
    <name type="synonym">Neptunus trituberculatus</name>
    <dbReference type="NCBI Taxonomy" id="210409"/>
    <lineage>
        <taxon>Eukaryota</taxon>
        <taxon>Metazoa</taxon>
        <taxon>Ecdysozoa</taxon>
        <taxon>Arthropoda</taxon>
        <taxon>Crustacea</taxon>
        <taxon>Multicrustacea</taxon>
        <taxon>Malacostraca</taxon>
        <taxon>Eumalacostraca</taxon>
        <taxon>Eucarida</taxon>
        <taxon>Decapoda</taxon>
        <taxon>Pleocyemata</taxon>
        <taxon>Brachyura</taxon>
        <taxon>Eubrachyura</taxon>
        <taxon>Portunoidea</taxon>
        <taxon>Portunidae</taxon>
        <taxon>Portuninae</taxon>
        <taxon>Portunus</taxon>
    </lineage>
</organism>
<name>A0A5B7FU40_PORTR</name>
<dbReference type="EMBL" id="VSRR010008513">
    <property type="protein sequence ID" value="MPC48855.1"/>
    <property type="molecule type" value="Genomic_DNA"/>
</dbReference>
<proteinExistence type="predicted"/>
<keyword evidence="3" id="KW-1185">Reference proteome</keyword>
<protein>
    <submittedName>
        <fullName evidence="2">Uncharacterized protein</fullName>
    </submittedName>
</protein>
<comment type="caution">
    <text evidence="2">The sequence shown here is derived from an EMBL/GenBank/DDBJ whole genome shotgun (WGS) entry which is preliminary data.</text>
</comment>
<feature type="region of interest" description="Disordered" evidence="1">
    <location>
        <begin position="78"/>
        <end position="112"/>
    </location>
</feature>
<accession>A0A5B7FU40</accession>
<feature type="compositionally biased region" description="Pro residues" evidence="1">
    <location>
        <begin position="103"/>
        <end position="112"/>
    </location>
</feature>
<evidence type="ECO:0000313" key="3">
    <source>
        <dbReference type="Proteomes" id="UP000324222"/>
    </source>
</evidence>
<gene>
    <name evidence="2" type="ORF">E2C01_042639</name>
</gene>
<evidence type="ECO:0000313" key="2">
    <source>
        <dbReference type="EMBL" id="MPC48855.1"/>
    </source>
</evidence>
<dbReference type="Proteomes" id="UP000324222">
    <property type="component" value="Unassembled WGS sequence"/>
</dbReference>
<sequence length="219" mass="22939">MASDPPFVSSDVSVTDRALVVSNPTFGLPLAGSDSVANPPLVDVDTPFEGSVGPDAPLSDDNSPLLCSGTSVVGWDSPPGCPEAPFSGRDSRAGAKDVETEIAPPPPPPPPPPSIAVLVDLYSRQQENITLATVHLLKDTLKVVVQHDSPHLVTPYFPSPSPGQRSLALPHLRTTRLESKGTSLRDPSVAAGLKIAHSLLGDGAVLAYFLSLFSRSIIW</sequence>